<evidence type="ECO:0000256" key="1">
    <source>
        <dbReference type="SAM" id="Coils"/>
    </source>
</evidence>
<evidence type="ECO:0000256" key="2">
    <source>
        <dbReference type="SAM" id="MobiDB-lite"/>
    </source>
</evidence>
<keyword evidence="4" id="KW-1185">Reference proteome</keyword>
<protein>
    <submittedName>
        <fullName evidence="3">Uncharacterized protein</fullName>
    </submittedName>
</protein>
<name>A0A8K1CBC1_PYTOL</name>
<evidence type="ECO:0000313" key="4">
    <source>
        <dbReference type="Proteomes" id="UP000794436"/>
    </source>
</evidence>
<feature type="coiled-coil region" evidence="1">
    <location>
        <begin position="35"/>
        <end position="118"/>
    </location>
</feature>
<sequence>MEPLKARRSVTGSHGVAASTGDAAVRRAPMRNPSRERLQAELHFLRTETDKMELQVNELKEARRQERARAQDATAVNALVNLSESSWELTLLEERMRRERAEEERVRLECQLDRQLHVISCLKRLMQEQMDMALLFTPSLPPQNSLWSLYGQFVYDLGVAYLMTDEVLDNSDWAKTTTPTSHLDVKTRLHHGIEQVFLELRRQRWMPLTFSQATGELWTSIVNVVRTTNQVLVEFVASEDRIAAQYYHTVCFQGVETKICVSIVVQHFSDVDRDVYVWRFMLTAISGDEDERCTAYGDGTGWDVLEAVASGGTLSRLVTHIHPLSVSDEDGHVGDLTNLGLFAANSALSLIDQRVERSAAIVSS</sequence>
<proteinExistence type="predicted"/>
<feature type="region of interest" description="Disordered" evidence="2">
    <location>
        <begin position="1"/>
        <end position="33"/>
    </location>
</feature>
<gene>
    <name evidence="3" type="ORF">Poli38472_004983</name>
</gene>
<accession>A0A8K1CBC1</accession>
<reference evidence="3" key="1">
    <citation type="submission" date="2019-03" db="EMBL/GenBank/DDBJ databases">
        <title>Long read genome sequence of the mycoparasitic Pythium oligandrum ATCC 38472 isolated from sugarbeet rhizosphere.</title>
        <authorList>
            <person name="Gaulin E."/>
        </authorList>
    </citation>
    <scope>NUCLEOTIDE SEQUENCE</scope>
    <source>
        <strain evidence="3">ATCC 38472_TT</strain>
    </source>
</reference>
<dbReference type="AlphaFoldDB" id="A0A8K1CBC1"/>
<dbReference type="Proteomes" id="UP000794436">
    <property type="component" value="Unassembled WGS sequence"/>
</dbReference>
<comment type="caution">
    <text evidence="3">The sequence shown here is derived from an EMBL/GenBank/DDBJ whole genome shotgun (WGS) entry which is preliminary data.</text>
</comment>
<organism evidence="3 4">
    <name type="scientific">Pythium oligandrum</name>
    <name type="common">Mycoparasitic fungus</name>
    <dbReference type="NCBI Taxonomy" id="41045"/>
    <lineage>
        <taxon>Eukaryota</taxon>
        <taxon>Sar</taxon>
        <taxon>Stramenopiles</taxon>
        <taxon>Oomycota</taxon>
        <taxon>Peronosporomycetes</taxon>
        <taxon>Pythiales</taxon>
        <taxon>Pythiaceae</taxon>
        <taxon>Pythium</taxon>
    </lineage>
</organism>
<keyword evidence="1" id="KW-0175">Coiled coil</keyword>
<evidence type="ECO:0000313" key="3">
    <source>
        <dbReference type="EMBL" id="TMW59914.1"/>
    </source>
</evidence>
<dbReference type="EMBL" id="SPLM01000109">
    <property type="protein sequence ID" value="TMW59914.1"/>
    <property type="molecule type" value="Genomic_DNA"/>
</dbReference>